<dbReference type="OrthoDB" id="386597at2157"/>
<evidence type="ECO:0000256" key="1">
    <source>
        <dbReference type="SAM" id="MobiDB-lite"/>
    </source>
</evidence>
<evidence type="ECO:0000256" key="2">
    <source>
        <dbReference type="SAM" id="Phobius"/>
    </source>
</evidence>
<evidence type="ECO:0000313" key="4">
    <source>
        <dbReference type="EMBL" id="SEO54763.1"/>
    </source>
</evidence>
<keyword evidence="5" id="KW-1185">Reference proteome</keyword>
<dbReference type="Pfam" id="PF25913">
    <property type="entry name" value="DUF7965"/>
    <property type="match status" value="1"/>
</dbReference>
<dbReference type="EMBL" id="FODV01000003">
    <property type="protein sequence ID" value="SEO54763.1"/>
    <property type="molecule type" value="Genomic_DNA"/>
</dbReference>
<dbReference type="RefSeq" id="WP_089822352.1">
    <property type="nucleotide sequence ID" value="NZ_FODV01000003.1"/>
</dbReference>
<evidence type="ECO:0000313" key="5">
    <source>
        <dbReference type="Proteomes" id="UP000199126"/>
    </source>
</evidence>
<dbReference type="Proteomes" id="UP000199126">
    <property type="component" value="Unassembled WGS sequence"/>
</dbReference>
<proteinExistence type="predicted"/>
<keyword evidence="2" id="KW-0812">Transmembrane</keyword>
<name>A0A1H8QLS9_9EURY</name>
<accession>A0A1H8QLS9</accession>
<evidence type="ECO:0000259" key="3">
    <source>
        <dbReference type="Pfam" id="PF25913"/>
    </source>
</evidence>
<feature type="transmembrane region" description="Helical" evidence="2">
    <location>
        <begin position="68"/>
        <end position="90"/>
    </location>
</feature>
<feature type="compositionally biased region" description="Acidic residues" evidence="1">
    <location>
        <begin position="14"/>
        <end position="24"/>
    </location>
</feature>
<protein>
    <recommendedName>
        <fullName evidence="3">DUF7965 domain-containing protein</fullName>
    </recommendedName>
</protein>
<feature type="transmembrane region" description="Helical" evidence="2">
    <location>
        <begin position="38"/>
        <end position="61"/>
    </location>
</feature>
<feature type="domain" description="DUF7965" evidence="3">
    <location>
        <begin position="37"/>
        <end position="193"/>
    </location>
</feature>
<organism evidence="4 5">
    <name type="scientific">Halogranum amylolyticum</name>
    <dbReference type="NCBI Taxonomy" id="660520"/>
    <lineage>
        <taxon>Archaea</taxon>
        <taxon>Methanobacteriati</taxon>
        <taxon>Methanobacteriota</taxon>
        <taxon>Stenosarchaea group</taxon>
        <taxon>Halobacteria</taxon>
        <taxon>Halobacteriales</taxon>
        <taxon>Haloferacaceae</taxon>
    </lineage>
</organism>
<feature type="region of interest" description="Disordered" evidence="1">
    <location>
        <begin position="1"/>
        <end position="31"/>
    </location>
</feature>
<feature type="transmembrane region" description="Helical" evidence="2">
    <location>
        <begin position="116"/>
        <end position="138"/>
    </location>
</feature>
<dbReference type="AlphaFoldDB" id="A0A1H8QLS9"/>
<feature type="transmembrane region" description="Helical" evidence="2">
    <location>
        <begin position="150"/>
        <end position="178"/>
    </location>
</feature>
<sequence>MAETSTRSPVGSLDDSDSADELESVDDHSPPVDDPDPLLVWCLAAYHTALFTLVPVVGLHWTGALGDLLGGLSTTVGLALYLLLWATTWWTNRRLLATTPFEPSAWREILTGGVKWGGVTGSCFLLELVVVAVVQVAIDGGLGVPDVASVLPLLLFLALGAATAFVVGGLVGVVQAVLDLLALGVADAMTTAESRD</sequence>
<gene>
    <name evidence="4" type="ORF">SAMN04487948_103172</name>
</gene>
<keyword evidence="2" id="KW-1133">Transmembrane helix</keyword>
<keyword evidence="2" id="KW-0472">Membrane</keyword>
<reference evidence="5" key="1">
    <citation type="submission" date="2016-10" db="EMBL/GenBank/DDBJ databases">
        <authorList>
            <person name="Varghese N."/>
            <person name="Submissions S."/>
        </authorList>
    </citation>
    <scope>NUCLEOTIDE SEQUENCE [LARGE SCALE GENOMIC DNA]</scope>
    <source>
        <strain evidence="5">CGMCC 1.10121</strain>
    </source>
</reference>
<dbReference type="InterPro" id="IPR058271">
    <property type="entry name" value="DUF7965"/>
</dbReference>